<gene>
    <name evidence="2" type="ORF">H8792_011385</name>
</gene>
<dbReference type="EMBL" id="JACBGI020000033">
    <property type="protein sequence ID" value="MBF6058947.1"/>
    <property type="molecule type" value="Genomic_DNA"/>
</dbReference>
<evidence type="ECO:0000313" key="3">
    <source>
        <dbReference type="Proteomes" id="UP001193680"/>
    </source>
</evidence>
<accession>A0ABS0BYR8</accession>
<feature type="signal peptide" evidence="1">
    <location>
        <begin position="1"/>
        <end position="24"/>
    </location>
</feature>
<evidence type="ECO:0000256" key="1">
    <source>
        <dbReference type="SAM" id="SignalP"/>
    </source>
</evidence>
<evidence type="ECO:0000313" key="2">
    <source>
        <dbReference type="EMBL" id="MBF6058947.1"/>
    </source>
</evidence>
<name>A0ABS0BYR8_9GAMM</name>
<organism evidence="2 3">
    <name type="scientific">Thiomicrorhabdus heinhorstiae</name>
    <dbReference type="NCBI Taxonomy" id="2748010"/>
    <lineage>
        <taxon>Bacteria</taxon>
        <taxon>Pseudomonadati</taxon>
        <taxon>Pseudomonadota</taxon>
        <taxon>Gammaproteobacteria</taxon>
        <taxon>Thiotrichales</taxon>
        <taxon>Piscirickettsiaceae</taxon>
        <taxon>Thiomicrorhabdus</taxon>
    </lineage>
</organism>
<dbReference type="InterPro" id="IPR052022">
    <property type="entry name" value="26kDa_periplasmic_antigen"/>
</dbReference>
<dbReference type="RefSeq" id="WP_185979091.1">
    <property type="nucleotide sequence ID" value="NZ_JACBGI020000033.1"/>
</dbReference>
<dbReference type="InterPro" id="IPR007497">
    <property type="entry name" value="SIMPL/DUF541"/>
</dbReference>
<dbReference type="Gene3D" id="3.30.70.2970">
    <property type="entry name" value="Protein of unknown function (DUF541), domain 2"/>
    <property type="match status" value="1"/>
</dbReference>
<protein>
    <submittedName>
        <fullName evidence="2">SIMPL domain-containing protein</fullName>
    </submittedName>
</protein>
<dbReference type="Pfam" id="PF04402">
    <property type="entry name" value="SIMPL"/>
    <property type="match status" value="1"/>
</dbReference>
<proteinExistence type="predicted"/>
<sequence>MSKPFPLIALALSLSLFAAQSVKAEDETPANQVHFQVSLSQTVDNDRLDVSFYKLVQAPSPQEVTKQIDQAMHQALKAIDLKSDDYVVQTGQYSLNPNYDKNRIISHWQGRQQLNIHFKNPAQATQIISKLTPYLSYSSMQFSASEQTRRQAQDALLKDAIQAFRHKAQWISEQFAAEHYRIVETNINTPSRAPVYAYARVAMEKADSAPALAAGESQIQVQINGKLELY</sequence>
<comment type="caution">
    <text evidence="2">The sequence shown here is derived from an EMBL/GenBank/DDBJ whole genome shotgun (WGS) entry which is preliminary data.</text>
</comment>
<dbReference type="PANTHER" id="PTHR34387">
    <property type="entry name" value="SLR1258 PROTEIN"/>
    <property type="match status" value="1"/>
</dbReference>
<reference evidence="2 3" key="1">
    <citation type="submission" date="2020-11" db="EMBL/GenBank/DDBJ databases">
        <title>Sulfur oxidizing isolate from Hospital Hole Sinkhole.</title>
        <authorList>
            <person name="Scott K.M."/>
        </authorList>
    </citation>
    <scope>NUCLEOTIDE SEQUENCE [LARGE SCALE GENOMIC DNA]</scope>
    <source>
        <strain evidence="2 3">HH1</strain>
    </source>
</reference>
<keyword evidence="3" id="KW-1185">Reference proteome</keyword>
<dbReference type="Gene3D" id="3.30.110.170">
    <property type="entry name" value="Protein of unknown function (DUF541), domain 1"/>
    <property type="match status" value="1"/>
</dbReference>
<keyword evidence="1" id="KW-0732">Signal</keyword>
<feature type="chain" id="PRO_5047406720" evidence="1">
    <location>
        <begin position="25"/>
        <end position="230"/>
    </location>
</feature>
<dbReference type="PANTHER" id="PTHR34387:SF1">
    <property type="entry name" value="PERIPLASMIC IMMUNOGENIC PROTEIN"/>
    <property type="match status" value="1"/>
</dbReference>
<dbReference type="Proteomes" id="UP001193680">
    <property type="component" value="Unassembled WGS sequence"/>
</dbReference>